<proteinExistence type="predicted"/>
<dbReference type="RefSeq" id="WP_175534466.1">
    <property type="nucleotide sequence ID" value="NZ_FNNZ01000002.1"/>
</dbReference>
<evidence type="ECO:0000313" key="2">
    <source>
        <dbReference type="Proteomes" id="UP000198816"/>
    </source>
</evidence>
<sequence length="53" mass="5971">MRLGWLILPEQRQVWRYAGTGEPVCLDNPAQIGDDALLPGLVLPLVRIWEPGF</sequence>
<dbReference type="Proteomes" id="UP000198816">
    <property type="component" value="Unassembled WGS sequence"/>
</dbReference>
<reference evidence="2" key="1">
    <citation type="submission" date="2016-10" db="EMBL/GenBank/DDBJ databases">
        <authorList>
            <person name="Varghese N."/>
            <person name="Submissions S."/>
        </authorList>
    </citation>
    <scope>NUCLEOTIDE SEQUENCE [LARGE SCALE GENOMIC DNA]</scope>
    <source>
        <strain evidence="2">DSM 217</strain>
    </source>
</reference>
<protein>
    <recommendedName>
        <fullName evidence="3">Restriction endonuclease</fullName>
    </recommendedName>
</protein>
<gene>
    <name evidence="1" type="ORF">SAMN05421783_10236</name>
</gene>
<accession>A0A1H2RHW7</accession>
<dbReference type="InterPro" id="IPR012296">
    <property type="entry name" value="Nuclease_put_TT1808"/>
</dbReference>
<dbReference type="AlphaFoldDB" id="A0A1H2RHW7"/>
<dbReference type="Gene3D" id="3.90.1570.10">
    <property type="entry name" value="tt1808, chain A"/>
    <property type="match status" value="1"/>
</dbReference>
<dbReference type="STRING" id="1058.SAMN05421783_10236"/>
<name>A0A1H2RHW7_THIRO</name>
<keyword evidence="2" id="KW-1185">Reference proteome</keyword>
<evidence type="ECO:0000313" key="1">
    <source>
        <dbReference type="EMBL" id="SDW18895.1"/>
    </source>
</evidence>
<dbReference type="EMBL" id="FNNZ01000002">
    <property type="protein sequence ID" value="SDW18895.1"/>
    <property type="molecule type" value="Genomic_DNA"/>
</dbReference>
<evidence type="ECO:0008006" key="3">
    <source>
        <dbReference type="Google" id="ProtNLM"/>
    </source>
</evidence>
<organism evidence="1 2">
    <name type="scientific">Thiocapsa roseopersicina</name>
    <dbReference type="NCBI Taxonomy" id="1058"/>
    <lineage>
        <taxon>Bacteria</taxon>
        <taxon>Pseudomonadati</taxon>
        <taxon>Pseudomonadota</taxon>
        <taxon>Gammaproteobacteria</taxon>
        <taxon>Chromatiales</taxon>
        <taxon>Chromatiaceae</taxon>
        <taxon>Thiocapsa</taxon>
    </lineage>
</organism>